<dbReference type="EMBL" id="NVQC01000017">
    <property type="protein sequence ID" value="PTL36278.1"/>
    <property type="molecule type" value="Genomic_DNA"/>
</dbReference>
<dbReference type="InterPro" id="IPR001296">
    <property type="entry name" value="Glyco_trans_1"/>
</dbReference>
<evidence type="ECO:0000256" key="2">
    <source>
        <dbReference type="ARBA" id="ARBA00022679"/>
    </source>
</evidence>
<keyword evidence="1" id="KW-0328">Glycosyltransferase</keyword>
<dbReference type="InterPro" id="IPR028098">
    <property type="entry name" value="Glyco_trans_4-like_N"/>
</dbReference>
<evidence type="ECO:0000259" key="3">
    <source>
        <dbReference type="Pfam" id="PF00534"/>
    </source>
</evidence>
<accession>A0A2T4TYX0</accession>
<dbReference type="Pfam" id="PF13439">
    <property type="entry name" value="Glyco_transf_4"/>
    <property type="match status" value="1"/>
</dbReference>
<evidence type="ECO:0000313" key="5">
    <source>
        <dbReference type="EMBL" id="PTL36278.1"/>
    </source>
</evidence>
<evidence type="ECO:0000313" key="6">
    <source>
        <dbReference type="Proteomes" id="UP000241436"/>
    </source>
</evidence>
<proteinExistence type="predicted"/>
<dbReference type="AlphaFoldDB" id="A0A2T4TYX0"/>
<name>A0A2T4TYX0_9BACT</name>
<dbReference type="PANTHER" id="PTHR12526:SF510">
    <property type="entry name" value="D-INOSITOL 3-PHOSPHATE GLYCOSYLTRANSFERASE"/>
    <property type="match status" value="1"/>
</dbReference>
<keyword evidence="6" id="KW-1185">Reference proteome</keyword>
<feature type="domain" description="Glycosyl transferase family 1" evidence="3">
    <location>
        <begin position="207"/>
        <end position="364"/>
    </location>
</feature>
<dbReference type="CDD" id="cd03811">
    <property type="entry name" value="GT4_GT28_WabH-like"/>
    <property type="match status" value="1"/>
</dbReference>
<comment type="caution">
    <text evidence="5">The sequence shown here is derived from an EMBL/GenBank/DDBJ whole genome shotgun (WGS) entry which is preliminary data.</text>
</comment>
<gene>
    <name evidence="5" type="ORF">CLG94_05855</name>
</gene>
<dbReference type="SUPFAM" id="SSF53756">
    <property type="entry name" value="UDP-Glycosyltransferase/glycogen phosphorylase"/>
    <property type="match status" value="1"/>
</dbReference>
<dbReference type="Proteomes" id="UP000241436">
    <property type="component" value="Unassembled WGS sequence"/>
</dbReference>
<dbReference type="Pfam" id="PF00534">
    <property type="entry name" value="Glycos_transf_1"/>
    <property type="match status" value="1"/>
</dbReference>
<organism evidence="5 6">
    <name type="scientific">Candidatus Methylomirabilis limnetica</name>
    <dbReference type="NCBI Taxonomy" id="2033718"/>
    <lineage>
        <taxon>Bacteria</taxon>
        <taxon>Candidatus Methylomirabilota</taxon>
        <taxon>Candidatus Methylomirabilia</taxon>
        <taxon>Candidatus Methylomirabilales</taxon>
        <taxon>Candidatus Methylomirabilaceae</taxon>
        <taxon>Candidatus Methylomirabilis</taxon>
    </lineage>
</organism>
<reference evidence="5 6" key="1">
    <citation type="submission" date="2017-09" db="EMBL/GenBank/DDBJ databases">
        <title>Bloom of a denitrifying methanotroph, Candidatus Methylomirabilis limnetica, in a deep stratified lake.</title>
        <authorList>
            <person name="Graf J.S."/>
            <person name="Marchant H.K."/>
            <person name="Tienken D."/>
            <person name="Hach P.F."/>
            <person name="Brand A."/>
            <person name="Schubert C.J."/>
            <person name="Kuypers M.M."/>
            <person name="Milucka J."/>
        </authorList>
    </citation>
    <scope>NUCLEOTIDE SEQUENCE [LARGE SCALE GENOMIC DNA]</scope>
    <source>
        <strain evidence="5 6">Zug</strain>
    </source>
</reference>
<dbReference type="PANTHER" id="PTHR12526">
    <property type="entry name" value="GLYCOSYLTRANSFERASE"/>
    <property type="match status" value="1"/>
</dbReference>
<dbReference type="OrthoDB" id="9787617at2"/>
<evidence type="ECO:0000256" key="1">
    <source>
        <dbReference type="ARBA" id="ARBA00022676"/>
    </source>
</evidence>
<dbReference type="GO" id="GO:0016757">
    <property type="term" value="F:glycosyltransferase activity"/>
    <property type="evidence" value="ECO:0007669"/>
    <property type="project" value="UniProtKB-KW"/>
</dbReference>
<protein>
    <submittedName>
        <fullName evidence="5">Glycosyl transferase</fullName>
    </submittedName>
</protein>
<feature type="domain" description="Glycosyltransferase subfamily 4-like N-terminal" evidence="4">
    <location>
        <begin position="16"/>
        <end position="187"/>
    </location>
</feature>
<sequence>MANSVIALFVANLSGGGAQRRTLTLAHAFAARGHEVHLVVVRSDGSLQSALSPRVRLVRLESWLLRFPLVRGGHRLQVGASVPALARYLRQERPDVLLAAASHVNLAAVWARRLARTGTRLVLRASNHLSRSAWNWKRLPRPLLPVFARLFYRWADAFIAVSEDVAHDLSRVTGIPHESIATIPNPVVTPELEEKACAPLDHPWYRPGQPPVVLGVGRLAAQKDFPTLLRAFARLRSKRPAKLLILGDGKGDRRARLVALAETLGIADDVELPGYVDNPYPYMVRSAVFVLSSAWEGLPGVLIEAMACGCPVVSTDCPGGAAEILDGGVYGPLVPVGDDAALAAAVESVLDRPPDRGRLRARARCYSVDHAVERYLKVLLGVAGAPPSDELVTGGAAKG</sequence>
<evidence type="ECO:0000259" key="4">
    <source>
        <dbReference type="Pfam" id="PF13439"/>
    </source>
</evidence>
<reference evidence="6" key="2">
    <citation type="journal article" date="2018" name="Environ. Microbiol.">
        <title>Bloom of a denitrifying methanotroph, 'Candidatus Methylomirabilis limnetica', in a deep stratified lake.</title>
        <authorList>
            <person name="Graf J.S."/>
            <person name="Mayr M.J."/>
            <person name="Marchant H.K."/>
            <person name="Tienken D."/>
            <person name="Hach P.F."/>
            <person name="Brand A."/>
            <person name="Schubert C.J."/>
            <person name="Kuypers M.M."/>
            <person name="Milucka J."/>
        </authorList>
    </citation>
    <scope>NUCLEOTIDE SEQUENCE [LARGE SCALE GENOMIC DNA]</scope>
    <source>
        <strain evidence="6">Zug</strain>
    </source>
</reference>
<keyword evidence="2 5" id="KW-0808">Transferase</keyword>
<dbReference type="Gene3D" id="3.40.50.2000">
    <property type="entry name" value="Glycogen Phosphorylase B"/>
    <property type="match status" value="2"/>
</dbReference>